<evidence type="ECO:0000259" key="2">
    <source>
        <dbReference type="Pfam" id="PF02720"/>
    </source>
</evidence>
<sequence>MATKDTRASESEGQHRDRPSRAGEESPAVHPGPEDTGDPPFPPPGFRTATGPELEVIVPDAFSEWDVNQRHGYLAQRVINAAEGRSLAFAYDCVQLAGDRDRYRDPWETAASMLGVSMGMSRHRATRLVTTAVELTERLPRTAALVATGWIGLLAAHTIAEETAMVADHLMPELDRRISEGLAPTRRRTHPPRPGPLRKMLGKTVRACDPVGADARARQARQDEDVEMIPLADDRALISATLTAESAVEIADRIEAIARTASKDDPRSIGQLRAAGLLALSRGWACLPDPDGEHPTDPEARTAARRVIINAYDDGTPDNRGVTLAGYGPVTGHTADELERSARRRIDFLADLADPDSDAALRYTPSEALARFCRGRDGTCVFPGCQTPAEKSDLDHIIPFDHDDPDRGGHTTSDDLGSLCRCHHRLKTDGIWAYYRDVDGTYIWMHGPNHPDPDPGTRVASQPTGPLAGLAAPRHSESSHRQQEAAEAGRTGSGSAIARRRPHLRHRRAADRRRFRAMAETERQRPRREPEIRPPGPVDDVPPPF</sequence>
<reference evidence="3 4" key="1">
    <citation type="submission" date="2019-03" db="EMBL/GenBank/DDBJ databases">
        <title>Root nodule microbial communities of legume samples collected from USA, Mexico and Botswana.</title>
        <authorList>
            <person name="Hirsch A."/>
        </authorList>
    </citation>
    <scope>NUCLEOTIDE SEQUENCE [LARGE SCALE GENOMIC DNA]</scope>
    <source>
        <strain evidence="3 4">55</strain>
    </source>
</reference>
<feature type="compositionally biased region" description="Basic residues" evidence="1">
    <location>
        <begin position="498"/>
        <end position="516"/>
    </location>
</feature>
<dbReference type="GeneID" id="89531601"/>
<dbReference type="RefSeq" id="WP_131885352.1">
    <property type="nucleotide sequence ID" value="NZ_CP143053.1"/>
</dbReference>
<gene>
    <name evidence="3" type="ORF">EDD19_10543</name>
</gene>
<evidence type="ECO:0000313" key="4">
    <source>
        <dbReference type="Proteomes" id="UP000295805"/>
    </source>
</evidence>
<evidence type="ECO:0000313" key="3">
    <source>
        <dbReference type="EMBL" id="TCW24985.1"/>
    </source>
</evidence>
<proteinExistence type="predicted"/>
<feature type="compositionally biased region" description="Pro residues" evidence="1">
    <location>
        <begin position="533"/>
        <end position="545"/>
    </location>
</feature>
<name>A0A4R3ZW95_9ACTN</name>
<feature type="compositionally biased region" description="Basic and acidic residues" evidence="1">
    <location>
        <begin position="517"/>
        <end position="532"/>
    </location>
</feature>
<evidence type="ECO:0000256" key="1">
    <source>
        <dbReference type="SAM" id="MobiDB-lite"/>
    </source>
</evidence>
<dbReference type="Proteomes" id="UP000295805">
    <property type="component" value="Unassembled WGS sequence"/>
</dbReference>
<dbReference type="InterPro" id="IPR003870">
    <property type="entry name" value="DUF222"/>
</dbReference>
<feature type="region of interest" description="Disordered" evidence="1">
    <location>
        <begin position="449"/>
        <end position="545"/>
    </location>
</feature>
<dbReference type="InterPro" id="IPR003615">
    <property type="entry name" value="HNH_nuc"/>
</dbReference>
<comment type="caution">
    <text evidence="3">The sequence shown here is derived from an EMBL/GenBank/DDBJ whole genome shotgun (WGS) entry which is preliminary data.</text>
</comment>
<dbReference type="EMBL" id="SMCX01000005">
    <property type="protein sequence ID" value="TCW24985.1"/>
    <property type="molecule type" value="Genomic_DNA"/>
</dbReference>
<dbReference type="AlphaFoldDB" id="A0A4R3ZW95"/>
<feature type="compositionally biased region" description="Basic and acidic residues" evidence="1">
    <location>
        <begin position="1"/>
        <end position="24"/>
    </location>
</feature>
<feature type="compositionally biased region" description="Basic and acidic residues" evidence="1">
    <location>
        <begin position="474"/>
        <end position="484"/>
    </location>
</feature>
<feature type="domain" description="DUF222" evidence="2">
    <location>
        <begin position="94"/>
        <end position="377"/>
    </location>
</feature>
<dbReference type="CDD" id="cd00085">
    <property type="entry name" value="HNHc"/>
    <property type="match status" value="1"/>
</dbReference>
<feature type="region of interest" description="Disordered" evidence="1">
    <location>
        <begin position="1"/>
        <end position="51"/>
    </location>
</feature>
<accession>A0A4R3ZW95</accession>
<protein>
    <submittedName>
        <fullName evidence="3">Uncharacterized protein DUF222</fullName>
    </submittedName>
</protein>
<dbReference type="Pfam" id="PF02720">
    <property type="entry name" value="DUF222"/>
    <property type="match status" value="1"/>
</dbReference>
<organism evidence="3 4">
    <name type="scientific">Dietzia cinnamea</name>
    <dbReference type="NCBI Taxonomy" id="321318"/>
    <lineage>
        <taxon>Bacteria</taxon>
        <taxon>Bacillati</taxon>
        <taxon>Actinomycetota</taxon>
        <taxon>Actinomycetes</taxon>
        <taxon>Mycobacteriales</taxon>
        <taxon>Dietziaceae</taxon>
        <taxon>Dietzia</taxon>
    </lineage>
</organism>